<feature type="chain" id="PRO_5012413993" evidence="1">
    <location>
        <begin position="24"/>
        <end position="1069"/>
    </location>
</feature>
<protein>
    <submittedName>
        <fullName evidence="2">Uncharacterized protein</fullName>
    </submittedName>
</protein>
<dbReference type="STRING" id="48467.SAMN02745166_03494"/>
<evidence type="ECO:0000313" key="2">
    <source>
        <dbReference type="EMBL" id="SKB01884.1"/>
    </source>
</evidence>
<accession>A0A1T4YJ90</accession>
<dbReference type="RefSeq" id="WP_078814684.1">
    <property type="nucleotide sequence ID" value="NZ_FUYE01000012.1"/>
</dbReference>
<gene>
    <name evidence="2" type="ORF">SAMN02745166_03494</name>
</gene>
<proteinExistence type="predicted"/>
<name>A0A1T4YJ90_9BACT</name>
<feature type="signal peptide" evidence="1">
    <location>
        <begin position="1"/>
        <end position="23"/>
    </location>
</feature>
<dbReference type="EMBL" id="FUYE01000012">
    <property type="protein sequence ID" value="SKB01884.1"/>
    <property type="molecule type" value="Genomic_DNA"/>
</dbReference>
<keyword evidence="1" id="KW-0732">Signal</keyword>
<organism evidence="2 3">
    <name type="scientific">Prosthecobacter debontii</name>
    <dbReference type="NCBI Taxonomy" id="48467"/>
    <lineage>
        <taxon>Bacteria</taxon>
        <taxon>Pseudomonadati</taxon>
        <taxon>Verrucomicrobiota</taxon>
        <taxon>Verrucomicrobiia</taxon>
        <taxon>Verrucomicrobiales</taxon>
        <taxon>Verrucomicrobiaceae</taxon>
        <taxon>Prosthecobacter</taxon>
    </lineage>
</organism>
<keyword evidence="3" id="KW-1185">Reference proteome</keyword>
<evidence type="ECO:0000256" key="1">
    <source>
        <dbReference type="SAM" id="SignalP"/>
    </source>
</evidence>
<sequence>MRVKSFFISCCLVAIWLSNFAYGEDFNITDITFQGENVIVKFPASQGFAYILQSSDDLVEWQDLQTVRWESASSQAALSQAYDGHTGKGFFRVTRFNFEGLKAYFNKQRIAGKAYAPGPSLVVIPSEHSLEAGVADSDGRSITNILPYCSINDSGQIAFLGETVGEDGQARRNIYQYSANSGAAPVAGMNVSSTFELPYNPDVMAAVTQDFGPPILDNSGNMYAWRRMTALVQYGFPIGPILPAPLTYLEGWSVTSPAYGRMPVSQLAMGNAGSGPAESGLLWLNPVSTGTLPSPYLGSSPWFAVHGVRDDAFPDVNNLGQATFIALGSGNNLVTTALTNFSQGVPVGETLPRPKIADNGSIVACVGSGNNRTLMLYSYDMSSSTALTGSNFSEVWPNCDISDDGRIVVFYGILNDDSETVALTPGAGVFAFVGDDPLTPDNVNDATLLRVAGVAGNGTLDPGETFSDINENGSLEQGEDIGLISAFTSTVESISVGNDGLVIFSTNGNTGAKAVFASIVSLSDAGYPVSSGLAQIATGSSVVVYDSTCNLGKFSIYVEDGMGKIVSGDVVHIDLLSDLNNDGRIDAADSFVNHASKSPGALPLARERGVEYMFTNDDVSNGAWDVEDYGGLNYVWGLDGYGKLPRPPSDHRDDDDAEAIEVKVSGNKGIVWFDHPAISGMDFFSAKECKPSDRINITLDSPFSLSSGVLPEYIYIKVRPAYESEGNLRMFVGETVNKVWAELRLPLTVVDRFGAPKFFHAARDYIFENNTRLFLKDHGYPLGSNPTTVFRLCVMREEATKLIPIDAYASNKKGIVEVSASLPNSPTVLINGNQCFWEEGWDERNPLDLNQMRGNIATRCHGRLIRNSVMSPISSDNYDSTTKPAAGSVLAGPDPIPYGLSAGPDGVLGTVDDVPNVDAGTPGGKYVACNTSGWIFANGKAEGENAMGGLSTNYENADRADKEHQMIGYADGIEPGRGCVFTATEIRGVGHALIFKESASNSGVLPLASASDTAAIKLFILDSGAGSIALMHTDPSGVLRPGYIGRKSAIGIPYYVNNYLGFVSARARP</sequence>
<evidence type="ECO:0000313" key="3">
    <source>
        <dbReference type="Proteomes" id="UP000190774"/>
    </source>
</evidence>
<reference evidence="3" key="1">
    <citation type="submission" date="2017-02" db="EMBL/GenBank/DDBJ databases">
        <authorList>
            <person name="Varghese N."/>
            <person name="Submissions S."/>
        </authorList>
    </citation>
    <scope>NUCLEOTIDE SEQUENCE [LARGE SCALE GENOMIC DNA]</scope>
    <source>
        <strain evidence="3">ATCC 700200</strain>
    </source>
</reference>
<dbReference type="Proteomes" id="UP000190774">
    <property type="component" value="Unassembled WGS sequence"/>
</dbReference>
<dbReference type="AlphaFoldDB" id="A0A1T4YJ90"/>